<dbReference type="EC" id="5.3.1.1" evidence="6 7"/>
<dbReference type="NCBIfam" id="TIGR00419">
    <property type="entry name" value="tim"/>
    <property type="match status" value="1"/>
</dbReference>
<proteinExistence type="inferred from homology"/>
<sequence length="253" mass="27476">MRKRIIAGNWKMYKKIGEAKDFIAEVKGRLPVTDNVEAVICPPAPFLSVLVNESEGTALKIGAQTMHDVEEGAFTGEVSPSMLSDMNVEYVILGHSERRQYFNETDESVNKKVHAAFAHQLTPIVCVGESLEEREEGKTVERVSSQVEKAFNGISTDQAKEAVIAYEPIWAIGTGKTATAEDANEVCKEIRVKIGKLYDEETASAVRIQYGGSVKPGNIAELLSMEHIDGALVGGASLVADSFVEMVEVAANE</sequence>
<dbReference type="PANTHER" id="PTHR21139:SF42">
    <property type="entry name" value="TRIOSEPHOSPHATE ISOMERASE"/>
    <property type="match status" value="1"/>
</dbReference>
<evidence type="ECO:0000256" key="3">
    <source>
        <dbReference type="ARBA" id="ARBA00022490"/>
    </source>
</evidence>
<dbReference type="InterPro" id="IPR035990">
    <property type="entry name" value="TIM_sf"/>
</dbReference>
<comment type="function">
    <text evidence="6">Involved in the gluconeogenesis. Catalyzes stereospecifically the conversion of dihydroxyacetone phosphate (DHAP) to D-glyceraldehyde-3-phosphate (G3P).</text>
</comment>
<dbReference type="RefSeq" id="WP_301244802.1">
    <property type="nucleotide sequence ID" value="NZ_JAROCC010000012.1"/>
</dbReference>
<comment type="pathway">
    <text evidence="6 7">Carbohydrate biosynthesis; gluconeogenesis.</text>
</comment>
<protein>
    <recommendedName>
        <fullName evidence="6 7">Triosephosphate isomerase</fullName>
        <shortName evidence="6">TIM</shortName>
        <shortName evidence="6">TPI</shortName>
        <ecNumber evidence="6 7">5.3.1.1</ecNumber>
    </recommendedName>
    <alternativeName>
        <fullName evidence="6">Triose-phosphate isomerase</fullName>
    </alternativeName>
</protein>
<dbReference type="InterPro" id="IPR013785">
    <property type="entry name" value="Aldolase_TIM"/>
</dbReference>
<dbReference type="GO" id="GO:0004807">
    <property type="term" value="F:triose-phosphate isomerase activity"/>
    <property type="evidence" value="ECO:0007669"/>
    <property type="project" value="UniProtKB-EC"/>
</dbReference>
<evidence type="ECO:0000256" key="2">
    <source>
        <dbReference type="ARBA" id="ARBA00022432"/>
    </source>
</evidence>
<dbReference type="Gene3D" id="3.20.20.70">
    <property type="entry name" value="Aldolase class I"/>
    <property type="match status" value="1"/>
</dbReference>
<gene>
    <name evidence="6 8" type="primary">tpiA</name>
    <name evidence="8" type="ORF">P5G49_14240</name>
</gene>
<dbReference type="Proteomes" id="UP001175097">
    <property type="component" value="Unassembled WGS sequence"/>
</dbReference>
<accession>A0ABT8JTZ5</accession>
<evidence type="ECO:0000256" key="4">
    <source>
        <dbReference type="ARBA" id="ARBA00023152"/>
    </source>
</evidence>
<feature type="binding site" evidence="6">
    <location>
        <begin position="9"/>
        <end position="11"/>
    </location>
    <ligand>
        <name>substrate</name>
    </ligand>
</feature>
<keyword evidence="3 6" id="KW-0963">Cytoplasm</keyword>
<comment type="caution">
    <text evidence="8">The sequence shown here is derived from an EMBL/GenBank/DDBJ whole genome shotgun (WGS) entry which is preliminary data.</text>
</comment>
<comment type="subunit">
    <text evidence="6 7">Homodimer.</text>
</comment>
<feature type="active site" description="Electrophile" evidence="6">
    <location>
        <position position="95"/>
    </location>
</feature>
<evidence type="ECO:0000313" key="8">
    <source>
        <dbReference type="EMBL" id="MDN4608618.1"/>
    </source>
</evidence>
<comment type="similarity">
    <text evidence="1 6 7">Belongs to the triosephosphate isomerase family.</text>
</comment>
<dbReference type="PROSITE" id="PS00171">
    <property type="entry name" value="TIM_1"/>
    <property type="match status" value="1"/>
</dbReference>
<feature type="active site" description="Proton acceptor" evidence="6">
    <location>
        <position position="167"/>
    </location>
</feature>
<dbReference type="PROSITE" id="PS51440">
    <property type="entry name" value="TIM_2"/>
    <property type="match status" value="1"/>
</dbReference>
<feature type="binding site" evidence="6">
    <location>
        <begin position="234"/>
        <end position="235"/>
    </location>
    <ligand>
        <name>substrate</name>
    </ligand>
</feature>
<evidence type="ECO:0000313" key="9">
    <source>
        <dbReference type="Proteomes" id="UP001175097"/>
    </source>
</evidence>
<keyword evidence="5 6" id="KW-0413">Isomerase</keyword>
<organism evidence="8 9">
    <name type="scientific">Sporosarcina highlanderae</name>
    <dbReference type="NCBI Taxonomy" id="3035916"/>
    <lineage>
        <taxon>Bacteria</taxon>
        <taxon>Bacillati</taxon>
        <taxon>Bacillota</taxon>
        <taxon>Bacilli</taxon>
        <taxon>Bacillales</taxon>
        <taxon>Caryophanaceae</taxon>
        <taxon>Sporosarcina</taxon>
    </lineage>
</organism>
<dbReference type="CDD" id="cd00311">
    <property type="entry name" value="TIM"/>
    <property type="match status" value="1"/>
</dbReference>
<keyword evidence="2 6" id="KW-0312">Gluconeogenesis</keyword>
<evidence type="ECO:0000256" key="1">
    <source>
        <dbReference type="ARBA" id="ARBA00007422"/>
    </source>
</evidence>
<comment type="pathway">
    <text evidence="6 7">Carbohydrate degradation; glycolysis; D-glyceraldehyde 3-phosphate from glycerone phosphate: step 1/1.</text>
</comment>
<dbReference type="Pfam" id="PF00121">
    <property type="entry name" value="TIM"/>
    <property type="match status" value="1"/>
</dbReference>
<name>A0ABT8JTZ5_9BACL</name>
<reference evidence="8" key="1">
    <citation type="submission" date="2023-03" db="EMBL/GenBank/DDBJ databases">
        <title>MT1 and MT2 Draft Genomes of Novel Species.</title>
        <authorList>
            <person name="Venkateswaran K."/>
        </authorList>
    </citation>
    <scope>NUCLEOTIDE SEQUENCE</scope>
    <source>
        <strain evidence="8">F6_3S_P_2</strain>
    </source>
</reference>
<keyword evidence="4 6" id="KW-0324">Glycolysis</keyword>
<feature type="binding site" evidence="6">
    <location>
        <position position="213"/>
    </location>
    <ligand>
        <name>substrate</name>
    </ligand>
</feature>
<evidence type="ECO:0000256" key="7">
    <source>
        <dbReference type="RuleBase" id="RU363013"/>
    </source>
</evidence>
<dbReference type="HAMAP" id="MF_00147_B">
    <property type="entry name" value="TIM_B"/>
    <property type="match status" value="1"/>
</dbReference>
<comment type="catalytic activity">
    <reaction evidence="6 7">
        <text>D-glyceraldehyde 3-phosphate = dihydroxyacetone phosphate</text>
        <dbReference type="Rhea" id="RHEA:18585"/>
        <dbReference type="ChEBI" id="CHEBI:57642"/>
        <dbReference type="ChEBI" id="CHEBI:59776"/>
        <dbReference type="EC" id="5.3.1.1"/>
    </reaction>
</comment>
<dbReference type="SUPFAM" id="SSF51351">
    <property type="entry name" value="Triosephosphate isomerase (TIM)"/>
    <property type="match status" value="1"/>
</dbReference>
<keyword evidence="9" id="KW-1185">Reference proteome</keyword>
<evidence type="ECO:0000256" key="6">
    <source>
        <dbReference type="HAMAP-Rule" id="MF_00147"/>
    </source>
</evidence>
<dbReference type="InterPro" id="IPR022896">
    <property type="entry name" value="TrioseP_Isoase_bac/euk"/>
</dbReference>
<dbReference type="EMBL" id="JAROCC010000012">
    <property type="protein sequence ID" value="MDN4608618.1"/>
    <property type="molecule type" value="Genomic_DNA"/>
</dbReference>
<dbReference type="InterPro" id="IPR000652">
    <property type="entry name" value="Triosephosphate_isomerase"/>
</dbReference>
<comment type="subcellular location">
    <subcellularLocation>
        <location evidence="6 7">Cytoplasm</location>
    </subcellularLocation>
</comment>
<feature type="binding site" evidence="6">
    <location>
        <position position="173"/>
    </location>
    <ligand>
        <name>substrate</name>
    </ligand>
</feature>
<dbReference type="InterPro" id="IPR020861">
    <property type="entry name" value="Triosephosphate_isomerase_AS"/>
</dbReference>
<dbReference type="PANTHER" id="PTHR21139">
    <property type="entry name" value="TRIOSEPHOSPHATE ISOMERASE"/>
    <property type="match status" value="1"/>
</dbReference>
<evidence type="ECO:0000256" key="5">
    <source>
        <dbReference type="ARBA" id="ARBA00023235"/>
    </source>
</evidence>